<keyword evidence="2" id="KW-0813">Transport</keyword>
<evidence type="ECO:0000313" key="8">
    <source>
        <dbReference type="EMBL" id="PJJ56377.1"/>
    </source>
</evidence>
<evidence type="ECO:0000256" key="3">
    <source>
        <dbReference type="ARBA" id="ARBA00022475"/>
    </source>
</evidence>
<evidence type="ECO:0000313" key="9">
    <source>
        <dbReference type="Proteomes" id="UP000230842"/>
    </source>
</evidence>
<dbReference type="OrthoDB" id="5395048at2"/>
<feature type="transmembrane region" description="Helical" evidence="7">
    <location>
        <begin position="104"/>
        <end position="126"/>
    </location>
</feature>
<comment type="subcellular location">
    <subcellularLocation>
        <location evidence="1">Cell membrane</location>
        <topology evidence="1">Multi-pass membrane protein</topology>
    </subcellularLocation>
</comment>
<evidence type="ECO:0000256" key="1">
    <source>
        <dbReference type="ARBA" id="ARBA00004651"/>
    </source>
</evidence>
<dbReference type="GO" id="GO:0000041">
    <property type="term" value="P:transition metal ion transport"/>
    <property type="evidence" value="ECO:0007669"/>
    <property type="project" value="InterPro"/>
</dbReference>
<feature type="transmembrane region" description="Helical" evidence="7">
    <location>
        <begin position="138"/>
        <end position="165"/>
    </location>
</feature>
<proteinExistence type="predicted"/>
<sequence>MHVPDGYFDAPTAVATTIAATAIVGQAFTRARREHHQQHAAGMIGLVTTFVFAAQMVNFAVGSGTSGHLIGAALAAVLLGPWAAVLSITLVLTVQAVLFADGGITALGANVVLMAGVGVAVGWGVFRLARAVLPRRPASVPVAGALGALVSVPACALAFAALYAIGGTHDVALPDLVAAMVGWHSLIGLGEALVTGAVLAGVMALRPDLVRGADDLAPAARDRSAEQVVA</sequence>
<keyword evidence="5 7" id="KW-1133">Transmembrane helix</keyword>
<evidence type="ECO:0000256" key="2">
    <source>
        <dbReference type="ARBA" id="ARBA00022448"/>
    </source>
</evidence>
<evidence type="ECO:0000256" key="4">
    <source>
        <dbReference type="ARBA" id="ARBA00022692"/>
    </source>
</evidence>
<keyword evidence="3" id="KW-1003">Cell membrane</keyword>
<feature type="transmembrane region" description="Helical" evidence="7">
    <location>
        <begin position="185"/>
        <end position="205"/>
    </location>
</feature>
<dbReference type="Proteomes" id="UP000230842">
    <property type="component" value="Unassembled WGS sequence"/>
</dbReference>
<dbReference type="PANTHER" id="PTHR34229:SF1">
    <property type="entry name" value="METAL TRANSPORT PROTEIN HI_1621-RELATED"/>
    <property type="match status" value="1"/>
</dbReference>
<evidence type="ECO:0000256" key="7">
    <source>
        <dbReference type="SAM" id="Phobius"/>
    </source>
</evidence>
<dbReference type="EMBL" id="PGEZ01000001">
    <property type="protein sequence ID" value="PJJ56377.1"/>
    <property type="molecule type" value="Genomic_DNA"/>
</dbReference>
<dbReference type="Gene3D" id="1.10.1760.20">
    <property type="match status" value="1"/>
</dbReference>
<protein>
    <submittedName>
        <fullName evidence="8">Cobalt/nickel transport system permease protein</fullName>
    </submittedName>
</protein>
<accession>A0A0B2BLJ2</accession>
<evidence type="ECO:0000256" key="6">
    <source>
        <dbReference type="ARBA" id="ARBA00023136"/>
    </source>
</evidence>
<keyword evidence="4 7" id="KW-0812">Transmembrane</keyword>
<dbReference type="InterPro" id="IPR002751">
    <property type="entry name" value="CbiM/NikMN"/>
</dbReference>
<dbReference type="AlphaFoldDB" id="A0A0B2BLJ2"/>
<organism evidence="8 9">
    <name type="scientific">Mumia flava</name>
    <dbReference type="NCBI Taxonomy" id="1348852"/>
    <lineage>
        <taxon>Bacteria</taxon>
        <taxon>Bacillati</taxon>
        <taxon>Actinomycetota</taxon>
        <taxon>Actinomycetes</taxon>
        <taxon>Propionibacteriales</taxon>
        <taxon>Nocardioidaceae</taxon>
        <taxon>Mumia</taxon>
    </lineage>
</organism>
<dbReference type="RefSeq" id="WP_039348652.1">
    <property type="nucleotide sequence ID" value="NZ_PGEZ01000001.1"/>
</dbReference>
<name>A0A0B2BLJ2_9ACTN</name>
<reference evidence="8 9" key="1">
    <citation type="submission" date="2017-11" db="EMBL/GenBank/DDBJ databases">
        <title>Genomic Encyclopedia of Archaeal and Bacterial Type Strains, Phase II (KMG-II): From Individual Species to Whole Genera.</title>
        <authorList>
            <person name="Goeker M."/>
        </authorList>
    </citation>
    <scope>NUCLEOTIDE SEQUENCE [LARGE SCALE GENOMIC DNA]</scope>
    <source>
        <strain evidence="8 9">DSM 27763</strain>
    </source>
</reference>
<dbReference type="Pfam" id="PF01891">
    <property type="entry name" value="CbiM"/>
    <property type="match status" value="1"/>
</dbReference>
<keyword evidence="9" id="KW-1185">Reference proteome</keyword>
<dbReference type="GO" id="GO:0005886">
    <property type="term" value="C:plasma membrane"/>
    <property type="evidence" value="ECO:0007669"/>
    <property type="project" value="UniProtKB-SubCell"/>
</dbReference>
<feature type="transmembrane region" description="Helical" evidence="7">
    <location>
        <begin position="73"/>
        <end position="98"/>
    </location>
</feature>
<feature type="transmembrane region" description="Helical" evidence="7">
    <location>
        <begin position="40"/>
        <end position="61"/>
    </location>
</feature>
<comment type="caution">
    <text evidence="8">The sequence shown here is derived from an EMBL/GenBank/DDBJ whole genome shotgun (WGS) entry which is preliminary data.</text>
</comment>
<dbReference type="PANTHER" id="PTHR34229">
    <property type="entry name" value="METAL TRANSPORT PROTEIN HI_1621-RELATED"/>
    <property type="match status" value="1"/>
</dbReference>
<keyword evidence="6 7" id="KW-0472">Membrane</keyword>
<evidence type="ECO:0000256" key="5">
    <source>
        <dbReference type="ARBA" id="ARBA00022989"/>
    </source>
</evidence>
<gene>
    <name evidence="8" type="ORF">CLV56_0583</name>
</gene>